<reference evidence="1 2" key="1">
    <citation type="submission" date="2022-03" db="EMBL/GenBank/DDBJ databases">
        <authorList>
            <person name="Brunel B."/>
        </authorList>
    </citation>
    <scope>NUCLEOTIDE SEQUENCE [LARGE SCALE GENOMIC DNA]</scope>
    <source>
        <strain evidence="1">STM5069sample</strain>
    </source>
</reference>
<sequence>MVMSGMSLPHNDPAPYPSGILDHVVSRSIEIRCEMRDLRISFTPTQLRAAPAERCATLLARVPHTATRRRDGALEEVSLDEIVPCDLVLIRQGDVWGRRQARRAYSRAHSAYAKNLVPWSVVSRPLERRSTNRCPRKSAFVNGDVPRPKSHLLGSPLGKAGTWPRVCFRACLRRVADRA</sequence>
<dbReference type="EMBL" id="CAKXZT010000035">
    <property type="protein sequence ID" value="CAH2396152.1"/>
    <property type="molecule type" value="Genomic_DNA"/>
</dbReference>
<protein>
    <submittedName>
        <fullName evidence="1">Uncharacterized protein</fullName>
    </submittedName>
</protein>
<proteinExistence type="predicted"/>
<keyword evidence="2" id="KW-1185">Reference proteome</keyword>
<comment type="caution">
    <text evidence="1">The sequence shown here is derived from an EMBL/GenBank/DDBJ whole genome shotgun (WGS) entry which is preliminary data.</text>
</comment>
<name>A0ABM9DHT8_9HYPH</name>
<evidence type="ECO:0000313" key="2">
    <source>
        <dbReference type="Proteomes" id="UP001153050"/>
    </source>
</evidence>
<organism evidence="1 2">
    <name type="scientific">Mesorhizobium escarrei</name>
    <dbReference type="NCBI Taxonomy" id="666018"/>
    <lineage>
        <taxon>Bacteria</taxon>
        <taxon>Pseudomonadati</taxon>
        <taxon>Pseudomonadota</taxon>
        <taxon>Alphaproteobacteria</taxon>
        <taxon>Hyphomicrobiales</taxon>
        <taxon>Phyllobacteriaceae</taxon>
        <taxon>Mesorhizobium</taxon>
    </lineage>
</organism>
<accession>A0ABM9DHT8</accession>
<gene>
    <name evidence="1" type="ORF">MES5069_130080</name>
</gene>
<evidence type="ECO:0000313" key="1">
    <source>
        <dbReference type="EMBL" id="CAH2396152.1"/>
    </source>
</evidence>
<dbReference type="Proteomes" id="UP001153050">
    <property type="component" value="Unassembled WGS sequence"/>
</dbReference>